<evidence type="ECO:0000313" key="5">
    <source>
        <dbReference type="EMBL" id="WAR20219.1"/>
    </source>
</evidence>
<organism evidence="5 6">
    <name type="scientific">Mya arenaria</name>
    <name type="common">Soft-shell clam</name>
    <dbReference type="NCBI Taxonomy" id="6604"/>
    <lineage>
        <taxon>Eukaryota</taxon>
        <taxon>Metazoa</taxon>
        <taxon>Spiralia</taxon>
        <taxon>Lophotrochozoa</taxon>
        <taxon>Mollusca</taxon>
        <taxon>Bivalvia</taxon>
        <taxon>Autobranchia</taxon>
        <taxon>Heteroconchia</taxon>
        <taxon>Euheterodonta</taxon>
        <taxon>Imparidentia</taxon>
        <taxon>Neoheterodontei</taxon>
        <taxon>Myida</taxon>
        <taxon>Myoidea</taxon>
        <taxon>Myidae</taxon>
        <taxon>Mya</taxon>
    </lineage>
</organism>
<feature type="domain" description="RING-type" evidence="4">
    <location>
        <begin position="135"/>
        <end position="185"/>
    </location>
</feature>
<evidence type="ECO:0000256" key="3">
    <source>
        <dbReference type="PROSITE-ProRule" id="PRU00175"/>
    </source>
</evidence>
<accession>A0ABY7FFQ1</accession>
<dbReference type="Gene3D" id="3.40.220.10">
    <property type="entry name" value="Leucine Aminopeptidase, subunit E, domain 1"/>
    <property type="match status" value="1"/>
</dbReference>
<dbReference type="PANTHER" id="PTHR45943:SF2">
    <property type="entry name" value="RING-TYPE DOMAIN-CONTAINING PROTEIN"/>
    <property type="match status" value="1"/>
</dbReference>
<dbReference type="InterPro" id="IPR013083">
    <property type="entry name" value="Znf_RING/FYVE/PHD"/>
</dbReference>
<dbReference type="EMBL" id="CP111022">
    <property type="protein sequence ID" value="WAR20219.1"/>
    <property type="molecule type" value="Genomic_DNA"/>
</dbReference>
<dbReference type="SUPFAM" id="SSF52949">
    <property type="entry name" value="Macro domain-like"/>
    <property type="match status" value="1"/>
</dbReference>
<evidence type="ECO:0000259" key="4">
    <source>
        <dbReference type="PROSITE" id="PS50089"/>
    </source>
</evidence>
<dbReference type="SUPFAM" id="SSF57850">
    <property type="entry name" value="RING/U-box"/>
    <property type="match status" value="1"/>
</dbReference>
<evidence type="ECO:0000256" key="2">
    <source>
        <dbReference type="ARBA" id="ARBA00022833"/>
    </source>
</evidence>
<dbReference type="PROSITE" id="PS50089">
    <property type="entry name" value="ZF_RING_2"/>
    <property type="match status" value="1"/>
</dbReference>
<keyword evidence="6" id="KW-1185">Reference proteome</keyword>
<dbReference type="Pfam" id="PF13639">
    <property type="entry name" value="zf-RING_2"/>
    <property type="match status" value="1"/>
</dbReference>
<evidence type="ECO:0000313" key="6">
    <source>
        <dbReference type="Proteomes" id="UP001164746"/>
    </source>
</evidence>
<keyword evidence="1 3" id="KW-0863">Zinc-finger</keyword>
<protein>
    <submittedName>
        <fullName evidence="5">MYCB2-like protein</fullName>
    </submittedName>
</protein>
<evidence type="ECO:0000256" key="1">
    <source>
        <dbReference type="ARBA" id="ARBA00022771"/>
    </source>
</evidence>
<name>A0ABY7FFQ1_MYAAR</name>
<keyword evidence="1 3" id="KW-0479">Metal-binding</keyword>
<keyword evidence="2" id="KW-0862">Zinc</keyword>
<dbReference type="Proteomes" id="UP001164746">
    <property type="component" value="Chromosome 11"/>
</dbReference>
<dbReference type="InterPro" id="IPR001841">
    <property type="entry name" value="Znf_RING"/>
</dbReference>
<sequence length="418" mass="48842">MKVHLIEKRFSTVRVTFRTLMKCLHEAHKRKAVSIAFPTQGRGFSMYPPDVISDTYTQCVAYFEAQRKHKTSIKDVYLVAGGDYKKHPKLASSKVCTKELDCGHMCCGYRYEAECPPCLDPDCRGNGEQNKEDICVICMDMLGALPIIQSQCGHIFHLKCIRQVLKKRWVGPRINFNFLRCPICSKDLEHSSLERYIEPLKALQEQVQKLALMHMRRDGLEFSRHILHSESRFYHDPVGFSTNRYKFSECFECQKREVESERSEEMIKRTTRKCPHCLAKLKHPAIRSMLQSVTGLEEDITDKAMLMLRKDGLLFAAEITDRESPYFNDRDRYALDRYQYYMCVDCKKPFYGGIKNGECVHEDREEDATCDKCTHRRILKRKKRLKQEKVKTKDVIEKTTKQCPKCLVRIEKEASNDT</sequence>
<dbReference type="Gene3D" id="3.30.40.10">
    <property type="entry name" value="Zinc/RING finger domain, C3HC4 (zinc finger)"/>
    <property type="match status" value="1"/>
</dbReference>
<dbReference type="InterPro" id="IPR043472">
    <property type="entry name" value="Macro_dom-like"/>
</dbReference>
<dbReference type="PANTHER" id="PTHR45943">
    <property type="entry name" value="E3 UBIQUITIN-PROTEIN LIGASE MYCBP2"/>
    <property type="match status" value="1"/>
</dbReference>
<proteinExistence type="predicted"/>
<reference evidence="5" key="1">
    <citation type="submission" date="2022-11" db="EMBL/GenBank/DDBJ databases">
        <title>Centuries of genome instability and evolution in soft-shell clam transmissible cancer (bioRxiv).</title>
        <authorList>
            <person name="Hart S.F.M."/>
            <person name="Yonemitsu M.A."/>
            <person name="Giersch R.M."/>
            <person name="Beal B.F."/>
            <person name="Arriagada G."/>
            <person name="Davis B.W."/>
            <person name="Ostrander E.A."/>
            <person name="Goff S.P."/>
            <person name="Metzger M.J."/>
        </authorList>
    </citation>
    <scope>NUCLEOTIDE SEQUENCE</scope>
    <source>
        <strain evidence="5">MELC-2E11</strain>
        <tissue evidence="5">Siphon/mantle</tissue>
    </source>
</reference>
<gene>
    <name evidence="5" type="ORF">MAR_002057</name>
</gene>
<dbReference type="SMART" id="SM00184">
    <property type="entry name" value="RING"/>
    <property type="match status" value="1"/>
</dbReference>